<sequence>MKLRELLEVIPLANQGISIWDKEWENDYFEGVLGLYASLERIAEYEVILVDAKENQIGIAICPPQSTGKNGQIEMEHGGA</sequence>
<organism evidence="1">
    <name type="scientific">Siphoviridae sp. ct3lF2</name>
    <dbReference type="NCBI Taxonomy" id="2825324"/>
    <lineage>
        <taxon>Viruses</taxon>
        <taxon>Duplodnaviria</taxon>
        <taxon>Heunggongvirae</taxon>
        <taxon>Uroviricota</taxon>
        <taxon>Caudoviricetes</taxon>
    </lineage>
</organism>
<accession>A0A8S5PNJ0</accession>
<protein>
    <submittedName>
        <fullName evidence="1">Uncharacterized protein</fullName>
    </submittedName>
</protein>
<reference evidence="1" key="1">
    <citation type="journal article" date="2021" name="Proc. Natl. Acad. Sci. U.S.A.">
        <title>A Catalog of Tens of Thousands of Viruses from Human Metagenomes Reveals Hidden Associations with Chronic Diseases.</title>
        <authorList>
            <person name="Tisza M.J."/>
            <person name="Buck C.B."/>
        </authorList>
    </citation>
    <scope>NUCLEOTIDE SEQUENCE</scope>
    <source>
        <strain evidence="1">Ct3lF2</strain>
    </source>
</reference>
<name>A0A8S5PNJ0_9CAUD</name>
<dbReference type="EMBL" id="BK015473">
    <property type="protein sequence ID" value="DAE08735.1"/>
    <property type="molecule type" value="Genomic_DNA"/>
</dbReference>
<evidence type="ECO:0000313" key="1">
    <source>
        <dbReference type="EMBL" id="DAE08735.1"/>
    </source>
</evidence>
<proteinExistence type="predicted"/>